<organism evidence="3 4">
    <name type="scientific">Somion occarium</name>
    <dbReference type="NCBI Taxonomy" id="3059160"/>
    <lineage>
        <taxon>Eukaryota</taxon>
        <taxon>Fungi</taxon>
        <taxon>Dikarya</taxon>
        <taxon>Basidiomycota</taxon>
        <taxon>Agaricomycotina</taxon>
        <taxon>Agaricomycetes</taxon>
        <taxon>Polyporales</taxon>
        <taxon>Cerrenaceae</taxon>
        <taxon>Somion</taxon>
    </lineage>
</organism>
<proteinExistence type="predicted"/>
<feature type="transmembrane region" description="Helical" evidence="2">
    <location>
        <begin position="118"/>
        <end position="134"/>
    </location>
</feature>
<evidence type="ECO:0000313" key="4">
    <source>
        <dbReference type="Proteomes" id="UP001497453"/>
    </source>
</evidence>
<evidence type="ECO:0000256" key="1">
    <source>
        <dbReference type="SAM" id="MobiDB-lite"/>
    </source>
</evidence>
<evidence type="ECO:0008006" key="5">
    <source>
        <dbReference type="Google" id="ProtNLM"/>
    </source>
</evidence>
<reference evidence="4" key="1">
    <citation type="submission" date="2024-04" db="EMBL/GenBank/DDBJ databases">
        <authorList>
            <person name="Shaw F."/>
            <person name="Minotto A."/>
        </authorList>
    </citation>
    <scope>NUCLEOTIDE SEQUENCE [LARGE SCALE GENOMIC DNA]</scope>
</reference>
<feature type="transmembrane region" description="Helical" evidence="2">
    <location>
        <begin position="238"/>
        <end position="257"/>
    </location>
</feature>
<keyword evidence="2" id="KW-0472">Membrane</keyword>
<feature type="transmembrane region" description="Helical" evidence="2">
    <location>
        <begin position="202"/>
        <end position="223"/>
    </location>
</feature>
<evidence type="ECO:0000256" key="2">
    <source>
        <dbReference type="SAM" id="Phobius"/>
    </source>
</evidence>
<keyword evidence="4" id="KW-1185">Reference proteome</keyword>
<accession>A0ABP1DU42</accession>
<feature type="transmembrane region" description="Helical" evidence="2">
    <location>
        <begin position="92"/>
        <end position="112"/>
    </location>
</feature>
<feature type="region of interest" description="Disordered" evidence="1">
    <location>
        <begin position="1"/>
        <end position="30"/>
    </location>
</feature>
<protein>
    <recommendedName>
        <fullName evidence="5">Non-ribosomal peptide synthetase</fullName>
    </recommendedName>
</protein>
<feature type="transmembrane region" description="Helical" evidence="2">
    <location>
        <begin position="277"/>
        <end position="294"/>
    </location>
</feature>
<dbReference type="EMBL" id="OZ037949">
    <property type="protein sequence ID" value="CAL1711326.1"/>
    <property type="molecule type" value="Genomic_DNA"/>
</dbReference>
<keyword evidence="2" id="KW-0812">Transmembrane</keyword>
<evidence type="ECO:0000313" key="3">
    <source>
        <dbReference type="EMBL" id="CAL1711326.1"/>
    </source>
</evidence>
<keyword evidence="2" id="KW-1133">Transmembrane helix</keyword>
<dbReference type="Proteomes" id="UP001497453">
    <property type="component" value="Chromosome 6"/>
</dbReference>
<feature type="compositionally biased region" description="Basic and acidic residues" evidence="1">
    <location>
        <begin position="1"/>
        <end position="14"/>
    </location>
</feature>
<dbReference type="PANTHER" id="PTHR33927:SF1">
    <property type="entry name" value="TRANSMEMBRANE PROTEIN"/>
    <property type="match status" value="1"/>
</dbReference>
<sequence length="502" mass="56896">MPSPHIIDDPEKGTMEQVEQSAPVALPTPRTNVSRDAQVVDLTRKVQDPEKKPADLSIVPLVQTSKPAAVKKPRKVSRWIRFQLWFNTYRKFYSIVVAVNGVGLLLAALNIWTYPRHYTGAFVLGNLLFAILMRNELFGRVLYLFVNTCFAKWTPLWYRLGWTSALQHLGGIHSGCATSGFAWLIFRVTLIFIDHKDNHDAVLIMGVITNLAVAISILSAFPWVRNTHHNVFERHHRFIGWLGLLSTWVFVVLGDSYDLDTHSWNPNGIRVIRQQDFWFAFGMTVFILIPWFTVREVKVDIEVPSPKVAIVRFERGMQQGLLARISRSSIMEYHAFGIISEGTHAKYHYLICGVQGDFTRSLVNDPPTHLWTRQLKFAGVSNTSTLYKRGIRVCTGTGLGAALSTCLQSPDWYLIWIGSDQEKTFGPTISGLIQRHLGPERVCLWDSKARGGRPDVMKLVKEAYATWQAEVVFITSNYQGNKEIMEGCKEAGIPAFGTLWDF</sequence>
<dbReference type="PANTHER" id="PTHR33927">
    <property type="entry name" value="TRANSMEMBRANE PROTEIN"/>
    <property type="match status" value="1"/>
</dbReference>
<name>A0ABP1DU42_9APHY</name>
<dbReference type="InterPro" id="IPR052979">
    <property type="entry name" value="Adenylate-forming_domain"/>
</dbReference>
<feature type="transmembrane region" description="Helical" evidence="2">
    <location>
        <begin position="170"/>
        <end position="190"/>
    </location>
</feature>
<gene>
    <name evidence="3" type="ORF">GFSPODELE1_LOCUS8286</name>
</gene>